<dbReference type="CDD" id="cd06261">
    <property type="entry name" value="TM_PBP2"/>
    <property type="match status" value="1"/>
</dbReference>
<evidence type="ECO:0000259" key="8">
    <source>
        <dbReference type="PROSITE" id="PS50928"/>
    </source>
</evidence>
<comment type="similarity">
    <text evidence="7">Belongs to the binding-protein-dependent transport system permease family.</text>
</comment>
<evidence type="ECO:0000256" key="3">
    <source>
        <dbReference type="ARBA" id="ARBA00022475"/>
    </source>
</evidence>
<name>A0A941GGE1_NIACI</name>
<gene>
    <name evidence="9" type="ORF">KD144_21640</name>
</gene>
<feature type="transmembrane region" description="Helical" evidence="7">
    <location>
        <begin position="229"/>
        <end position="249"/>
    </location>
</feature>
<dbReference type="PANTHER" id="PTHR30193">
    <property type="entry name" value="ABC TRANSPORTER PERMEASE PROTEIN"/>
    <property type="match status" value="1"/>
</dbReference>
<keyword evidence="2 7" id="KW-0813">Transport</keyword>
<feature type="transmembrane region" description="Helical" evidence="7">
    <location>
        <begin position="31"/>
        <end position="54"/>
    </location>
</feature>
<keyword evidence="5 7" id="KW-1133">Transmembrane helix</keyword>
<dbReference type="SUPFAM" id="SSF161098">
    <property type="entry name" value="MetI-like"/>
    <property type="match status" value="1"/>
</dbReference>
<dbReference type="InterPro" id="IPR051393">
    <property type="entry name" value="ABC_transporter_permease"/>
</dbReference>
<feature type="transmembrane region" description="Helical" evidence="7">
    <location>
        <begin position="180"/>
        <end position="198"/>
    </location>
</feature>
<evidence type="ECO:0000313" key="9">
    <source>
        <dbReference type="EMBL" id="MBR8672144.1"/>
    </source>
</evidence>
<evidence type="ECO:0000256" key="7">
    <source>
        <dbReference type="RuleBase" id="RU363032"/>
    </source>
</evidence>
<evidence type="ECO:0000256" key="2">
    <source>
        <dbReference type="ARBA" id="ARBA00022448"/>
    </source>
</evidence>
<protein>
    <submittedName>
        <fullName evidence="9">Sugar ABC transporter permease</fullName>
    </submittedName>
</protein>
<feature type="domain" description="ABC transmembrane type-1" evidence="8">
    <location>
        <begin position="91"/>
        <end position="305"/>
    </location>
</feature>
<evidence type="ECO:0000256" key="1">
    <source>
        <dbReference type="ARBA" id="ARBA00004651"/>
    </source>
</evidence>
<keyword evidence="4 7" id="KW-0812">Transmembrane</keyword>
<dbReference type="PROSITE" id="PS50928">
    <property type="entry name" value="ABC_TM1"/>
    <property type="match status" value="1"/>
</dbReference>
<dbReference type="InterPro" id="IPR035906">
    <property type="entry name" value="MetI-like_sf"/>
</dbReference>
<organism evidence="9">
    <name type="scientific">Niallia circulans</name>
    <name type="common">Bacillus circulans</name>
    <dbReference type="NCBI Taxonomy" id="1397"/>
    <lineage>
        <taxon>Bacteria</taxon>
        <taxon>Bacillati</taxon>
        <taxon>Bacillota</taxon>
        <taxon>Bacilli</taxon>
        <taxon>Bacillales</taxon>
        <taxon>Bacillaceae</taxon>
        <taxon>Niallia</taxon>
    </lineage>
</organism>
<accession>A0A941GGE1</accession>
<comment type="caution">
    <text evidence="9">The sequence shown here is derived from an EMBL/GenBank/DDBJ whole genome shotgun (WGS) entry which is preliminary data.</text>
</comment>
<dbReference type="InterPro" id="IPR000515">
    <property type="entry name" value="MetI-like"/>
</dbReference>
<feature type="transmembrane region" description="Helical" evidence="7">
    <location>
        <begin position="284"/>
        <end position="304"/>
    </location>
</feature>
<comment type="subcellular location">
    <subcellularLocation>
        <location evidence="1 7">Cell membrane</location>
        <topology evidence="1 7">Multi-pass membrane protein</topology>
    </subcellularLocation>
</comment>
<reference evidence="9" key="1">
    <citation type="submission" date="2021-04" db="EMBL/GenBank/DDBJ databases">
        <title>Genomic analysis of electroactive and textile dye degrading Bacillus circulans strain: DC10 isolated from constructed wetland-microbial fuel cells treating textile dye wastewaters.</title>
        <authorList>
            <person name="Patel D.U."/>
            <person name="Desai C.R."/>
        </authorList>
    </citation>
    <scope>NUCLEOTIDE SEQUENCE</scope>
    <source>
        <strain evidence="9">DC10</strain>
    </source>
</reference>
<keyword evidence="6 7" id="KW-0472">Membrane</keyword>
<feature type="transmembrane region" description="Helical" evidence="7">
    <location>
        <begin position="95"/>
        <end position="116"/>
    </location>
</feature>
<feature type="transmembrane region" description="Helical" evidence="7">
    <location>
        <begin position="128"/>
        <end position="145"/>
    </location>
</feature>
<evidence type="ECO:0000256" key="6">
    <source>
        <dbReference type="ARBA" id="ARBA00023136"/>
    </source>
</evidence>
<dbReference type="Pfam" id="PF00528">
    <property type="entry name" value="BPD_transp_1"/>
    <property type="match status" value="1"/>
</dbReference>
<dbReference type="PANTHER" id="PTHR30193:SF1">
    <property type="entry name" value="ABC TRANSPORTER PERMEASE PROTEIN YESP-RELATED"/>
    <property type="match status" value="1"/>
</dbReference>
<dbReference type="EMBL" id="JAGTPX010000033">
    <property type="protein sequence ID" value="MBR8672144.1"/>
    <property type="molecule type" value="Genomic_DNA"/>
</dbReference>
<keyword evidence="3" id="KW-1003">Cell membrane</keyword>
<evidence type="ECO:0000256" key="5">
    <source>
        <dbReference type="ARBA" id="ARBA00022989"/>
    </source>
</evidence>
<proteinExistence type="inferred from homology"/>
<sequence length="321" mass="36369">MEISISKDLKSVKKKRHIKTGKLTRAGKNNLIGYLFISPWIIGFIGLMLGPMLFSLYASFTDYNITSKMNFIGLANYKHMFTVDDMFWTSLWNTLYYVLFSVPITTVGALLLAVLLNQKVKGMKIFRTIFYLPAVLSGVAVYFLWMQLLSPSTGMINTMLSWVGIEGPAWLFDPQWTKPALILMKMWSVGGGMLLYLASLQGVSKNVYEAAEIDGANIFHKFFHITLPMISPVIFFDLVTSTIGSFQIFQEAYVMSESGNGGPANSLLFYNLHMWNNAFKTFDMGYASGMAWILFVIIMILTVFQLKISKRWVHYEGGNDK</sequence>
<dbReference type="GO" id="GO:0005886">
    <property type="term" value="C:plasma membrane"/>
    <property type="evidence" value="ECO:0007669"/>
    <property type="project" value="UniProtKB-SubCell"/>
</dbReference>
<dbReference type="Gene3D" id="1.10.3720.10">
    <property type="entry name" value="MetI-like"/>
    <property type="match status" value="1"/>
</dbReference>
<dbReference type="AlphaFoldDB" id="A0A941GGE1"/>
<evidence type="ECO:0000256" key="4">
    <source>
        <dbReference type="ARBA" id="ARBA00022692"/>
    </source>
</evidence>
<dbReference type="GO" id="GO:0055085">
    <property type="term" value="P:transmembrane transport"/>
    <property type="evidence" value="ECO:0007669"/>
    <property type="project" value="InterPro"/>
</dbReference>